<dbReference type="InterPro" id="IPR050250">
    <property type="entry name" value="Macrolide_Exporter_MacB"/>
</dbReference>
<feature type="transmembrane region" description="Helical" evidence="6">
    <location>
        <begin position="358"/>
        <end position="379"/>
    </location>
</feature>
<keyword evidence="3 6" id="KW-0812">Transmembrane</keyword>
<evidence type="ECO:0000256" key="3">
    <source>
        <dbReference type="ARBA" id="ARBA00022692"/>
    </source>
</evidence>
<feature type="transmembrane region" description="Helical" evidence="6">
    <location>
        <begin position="399"/>
        <end position="422"/>
    </location>
</feature>
<feature type="transmembrane region" description="Helical" evidence="6">
    <location>
        <begin position="686"/>
        <end position="710"/>
    </location>
</feature>
<accession>A0ABP9FY74</accession>
<feature type="transmembrane region" description="Helical" evidence="6">
    <location>
        <begin position="302"/>
        <end position="324"/>
    </location>
</feature>
<dbReference type="Pfam" id="PF12704">
    <property type="entry name" value="MacB_PCD"/>
    <property type="match status" value="2"/>
</dbReference>
<organism evidence="9 10">
    <name type="scientific">Mucilaginibacter defluvii</name>
    <dbReference type="NCBI Taxonomy" id="1196019"/>
    <lineage>
        <taxon>Bacteria</taxon>
        <taxon>Pseudomonadati</taxon>
        <taxon>Bacteroidota</taxon>
        <taxon>Sphingobacteriia</taxon>
        <taxon>Sphingobacteriales</taxon>
        <taxon>Sphingobacteriaceae</taxon>
        <taxon>Mucilaginibacter</taxon>
    </lineage>
</organism>
<comment type="caution">
    <text evidence="9">The sequence shown here is derived from an EMBL/GenBank/DDBJ whole genome shotgun (WGS) entry which is preliminary data.</text>
</comment>
<gene>
    <name evidence="9" type="ORF">GCM10023313_27650</name>
</gene>
<dbReference type="EMBL" id="BAABJI010000002">
    <property type="protein sequence ID" value="GAA4922201.1"/>
    <property type="molecule type" value="Genomic_DNA"/>
</dbReference>
<protein>
    <submittedName>
        <fullName evidence="9">ABC transporter permease</fullName>
    </submittedName>
</protein>
<keyword evidence="10" id="KW-1185">Reference proteome</keyword>
<feature type="domain" description="ABC3 transporter permease C-terminal" evidence="7">
    <location>
        <begin position="309"/>
        <end position="420"/>
    </location>
</feature>
<feature type="domain" description="ABC3 transporter permease C-terminal" evidence="7">
    <location>
        <begin position="691"/>
        <end position="794"/>
    </location>
</feature>
<keyword evidence="4 6" id="KW-1133">Transmembrane helix</keyword>
<evidence type="ECO:0000256" key="1">
    <source>
        <dbReference type="ARBA" id="ARBA00004651"/>
    </source>
</evidence>
<comment type="subcellular location">
    <subcellularLocation>
        <location evidence="1">Cell membrane</location>
        <topology evidence="1">Multi-pass membrane protein</topology>
    </subcellularLocation>
</comment>
<dbReference type="InterPro" id="IPR003838">
    <property type="entry name" value="ABC3_permease_C"/>
</dbReference>
<evidence type="ECO:0000256" key="6">
    <source>
        <dbReference type="SAM" id="Phobius"/>
    </source>
</evidence>
<feature type="transmembrane region" description="Helical" evidence="6">
    <location>
        <begin position="775"/>
        <end position="801"/>
    </location>
</feature>
<proteinExistence type="predicted"/>
<evidence type="ECO:0000259" key="7">
    <source>
        <dbReference type="Pfam" id="PF02687"/>
    </source>
</evidence>
<evidence type="ECO:0000259" key="8">
    <source>
        <dbReference type="Pfam" id="PF12704"/>
    </source>
</evidence>
<dbReference type="RefSeq" id="WP_345331803.1">
    <property type="nucleotide sequence ID" value="NZ_BAABJI010000002.1"/>
</dbReference>
<evidence type="ECO:0000256" key="4">
    <source>
        <dbReference type="ARBA" id="ARBA00022989"/>
    </source>
</evidence>
<dbReference type="Pfam" id="PF02687">
    <property type="entry name" value="FtsX"/>
    <property type="match status" value="2"/>
</dbReference>
<reference evidence="10" key="1">
    <citation type="journal article" date="2019" name="Int. J. Syst. Evol. Microbiol.">
        <title>The Global Catalogue of Microorganisms (GCM) 10K type strain sequencing project: providing services to taxonomists for standard genome sequencing and annotation.</title>
        <authorList>
            <consortium name="The Broad Institute Genomics Platform"/>
            <consortium name="The Broad Institute Genome Sequencing Center for Infectious Disease"/>
            <person name="Wu L."/>
            <person name="Ma J."/>
        </authorList>
    </citation>
    <scope>NUCLEOTIDE SEQUENCE [LARGE SCALE GENOMIC DNA]</scope>
    <source>
        <strain evidence="10">JCM 18283</strain>
    </source>
</reference>
<evidence type="ECO:0000313" key="9">
    <source>
        <dbReference type="EMBL" id="GAA4922201.1"/>
    </source>
</evidence>
<sequence>MITHYLKIAFRNMQKQKMYAAINIGGFAIGIAACILISLYIRNETSYDQDIANKDNVYRIVGELKVDGTTFRGISFQPPMAKALVNDFPEVKKAGRILHSKLFGGTENQIRRTDQVNNTYEDGFCFADTSVIDILDIKMVYGNKLTALRNPNSVVINKSLADKYFPGQNPVGKALIFNNNTKVPLMIGGVMRDFPENAHMQFKGFISLAGLNFWDGEQESWYASNYGIYVQMRPGIDVNAFNKKMTAGILDKYIIPTMKERGRSNVKEIRKNAKLSLQAVTDIHLNSYNIDENDIKHGDVRFIWLFAGIAGFILLLACINFLNLSTARSANRAREVGVRKVIGSTRANLIRQFLTESLLYSFFSFILGIALTAITLPAFNKVAGTQLTLPWTEWWLLPALVTSAFIIGLIAGIYPAFYLSYFKPATTLKGALSMGTRNSGLRSGLVIFQFTVSIVLIIGTAVIYKQMQYILNSKIGFDKEQVVTIEGADALGPQTASFKSELLNLPFVKNVTVSDFLPVSGTKRNGNSFFKEGREKEDPPIRTQHWVIDENYLATMGMKLVAGRNFRTDMPTDSQATIVNKAMVNQLGYKDPLGKVITNGGEHLTIIGVIDDFNYESIKQQVDPMVMILGNSNSMVSIKVKSADMQAALAAITATWKKFQPHQAMRYNFLDERYAAMYSDVQSTQYIFTGFSILAIVVACLGLFALAAFMAEQRSKEVSIRKVLGASVGNLLALLTGNFLKLVLISLIIAIPIGWLAMNKWLEDYVYRVKLSWDIFAVSGIMVIVIALVTVCWQAVSAALVNPIKNLRSE</sequence>
<feature type="transmembrane region" description="Helical" evidence="6">
    <location>
        <begin position="20"/>
        <end position="41"/>
    </location>
</feature>
<dbReference type="InterPro" id="IPR025857">
    <property type="entry name" value="MacB_PCD"/>
</dbReference>
<dbReference type="PANTHER" id="PTHR30572">
    <property type="entry name" value="MEMBRANE COMPONENT OF TRANSPORTER-RELATED"/>
    <property type="match status" value="1"/>
</dbReference>
<evidence type="ECO:0000256" key="2">
    <source>
        <dbReference type="ARBA" id="ARBA00022475"/>
    </source>
</evidence>
<feature type="transmembrane region" description="Helical" evidence="6">
    <location>
        <begin position="731"/>
        <end position="755"/>
    </location>
</feature>
<keyword evidence="5 6" id="KW-0472">Membrane</keyword>
<feature type="transmembrane region" description="Helical" evidence="6">
    <location>
        <begin position="443"/>
        <end position="464"/>
    </location>
</feature>
<dbReference type="PROSITE" id="PS51257">
    <property type="entry name" value="PROKAR_LIPOPROTEIN"/>
    <property type="match status" value="1"/>
</dbReference>
<name>A0ABP9FY74_9SPHI</name>
<keyword evidence="2" id="KW-1003">Cell membrane</keyword>
<dbReference type="PANTHER" id="PTHR30572:SF18">
    <property type="entry name" value="ABC-TYPE MACROLIDE FAMILY EXPORT SYSTEM PERMEASE COMPONENT 2"/>
    <property type="match status" value="1"/>
</dbReference>
<evidence type="ECO:0000256" key="5">
    <source>
        <dbReference type="ARBA" id="ARBA00023136"/>
    </source>
</evidence>
<feature type="domain" description="MacB-like periplasmic core" evidence="8">
    <location>
        <begin position="21"/>
        <end position="246"/>
    </location>
</feature>
<dbReference type="Proteomes" id="UP001501436">
    <property type="component" value="Unassembled WGS sequence"/>
</dbReference>
<feature type="domain" description="MacB-like periplasmic core" evidence="8">
    <location>
        <begin position="451"/>
        <end position="654"/>
    </location>
</feature>
<evidence type="ECO:0000313" key="10">
    <source>
        <dbReference type="Proteomes" id="UP001501436"/>
    </source>
</evidence>